<evidence type="ECO:0000256" key="5">
    <source>
        <dbReference type="ARBA" id="ARBA00023237"/>
    </source>
</evidence>
<dbReference type="SUPFAM" id="SSF48452">
    <property type="entry name" value="TPR-like"/>
    <property type="match status" value="1"/>
</dbReference>
<feature type="domain" description="RagB/SusD" evidence="6">
    <location>
        <begin position="280"/>
        <end position="580"/>
    </location>
</feature>
<comment type="similarity">
    <text evidence="2">Belongs to the SusD family.</text>
</comment>
<evidence type="ECO:0000256" key="2">
    <source>
        <dbReference type="ARBA" id="ARBA00006275"/>
    </source>
</evidence>
<protein>
    <submittedName>
        <fullName evidence="8">RagB/SusD family nutrient uptake outer membrane protein</fullName>
    </submittedName>
</protein>
<evidence type="ECO:0000259" key="7">
    <source>
        <dbReference type="Pfam" id="PF14322"/>
    </source>
</evidence>
<dbReference type="KEGG" id="senf:GJR95_36225"/>
<keyword evidence="9" id="KW-1185">Reference proteome</keyword>
<gene>
    <name evidence="8" type="ORF">GJR95_36225</name>
</gene>
<evidence type="ECO:0000256" key="3">
    <source>
        <dbReference type="ARBA" id="ARBA00022729"/>
    </source>
</evidence>
<comment type="subcellular location">
    <subcellularLocation>
        <location evidence="1">Cell outer membrane</location>
    </subcellularLocation>
</comment>
<dbReference type="InterPro" id="IPR011990">
    <property type="entry name" value="TPR-like_helical_dom_sf"/>
</dbReference>
<proteinExistence type="inferred from homology"/>
<name>A0A6P1W5G5_9BACT</name>
<dbReference type="EMBL" id="CP045997">
    <property type="protein sequence ID" value="QHW00135.1"/>
    <property type="molecule type" value="Genomic_DNA"/>
</dbReference>
<dbReference type="InterPro" id="IPR012944">
    <property type="entry name" value="SusD_RagB_dom"/>
</dbReference>
<evidence type="ECO:0000313" key="8">
    <source>
        <dbReference type="EMBL" id="QHW00135.1"/>
    </source>
</evidence>
<evidence type="ECO:0000259" key="6">
    <source>
        <dbReference type="Pfam" id="PF07980"/>
    </source>
</evidence>
<sequence length="580" mass="64082">MRKLLYPFIISCLGVGGLISCDKSYLDKSTYGTLDAASLANKNGLESLLIGSYSMLDGYSVGTTTLGSWSSAASNWVYGSIAGGDAHKGSTGTDQPEINAIEAYIPIPTNGFFSDKWKVVYEGVTRANIVLKTMPGATDISAADRKRIEGEARFLRAHYHFEAKKMWNLVPFIDETMTDFQVPNVKVNVANDQNIWPRIQADLQFAYDNLPELQGAIGRANKWSAGAMLGKCLLFQKKYAEAKVVLEQVYQRGVNPSGVKYGLLDKYQDNFNAATKNSRESIFASQSSVNDGASAANANYGDVLNAPYGGPFDCCGFFQPSQDLVNSYKVSATGLPDFDTYNTNPVTSDEGIAITDPFTPYSGTVDSRLDWTVGRRGIPFLDYGPHQGISWQRDQAYGGPYNTKKNVYYKSQKGTLTDGSFWASTVTAINTNLIRFADVILWLAECEAEGGDLTKARAYVNEVRARAAKSSSWVMKDGTNSPAANYKVGLYEQAWPDQATARKAVHFERKLELGMEGHRFFDLVRWGEAESTLTKYLQYESTLRTYLVGVKFTAGKNEYFPIPQRQIDLSNNVLKQNTGY</sequence>
<organism evidence="8 9">
    <name type="scientific">Spirosoma endbachense</name>
    <dbReference type="NCBI Taxonomy" id="2666025"/>
    <lineage>
        <taxon>Bacteria</taxon>
        <taxon>Pseudomonadati</taxon>
        <taxon>Bacteroidota</taxon>
        <taxon>Cytophagia</taxon>
        <taxon>Cytophagales</taxon>
        <taxon>Cytophagaceae</taxon>
        <taxon>Spirosoma</taxon>
    </lineage>
</organism>
<dbReference type="InterPro" id="IPR033985">
    <property type="entry name" value="SusD-like_N"/>
</dbReference>
<evidence type="ECO:0000256" key="4">
    <source>
        <dbReference type="ARBA" id="ARBA00023136"/>
    </source>
</evidence>
<keyword evidence="4" id="KW-0472">Membrane</keyword>
<dbReference type="RefSeq" id="WP_162390525.1">
    <property type="nucleotide sequence ID" value="NZ_CP045997.1"/>
</dbReference>
<reference evidence="8 9" key="1">
    <citation type="submission" date="2019-11" db="EMBL/GenBank/DDBJ databases">
        <title>Spirosoma endbachense sp. nov., isolated from a natural salt meadow.</title>
        <authorList>
            <person name="Rojas J."/>
            <person name="Ambika Manirajan B."/>
            <person name="Ratering S."/>
            <person name="Suarez C."/>
            <person name="Geissler-Plaum R."/>
            <person name="Schnell S."/>
        </authorList>
    </citation>
    <scope>NUCLEOTIDE SEQUENCE [LARGE SCALE GENOMIC DNA]</scope>
    <source>
        <strain evidence="8 9">I-24</strain>
    </source>
</reference>
<accession>A0A6P1W5G5</accession>
<evidence type="ECO:0000256" key="1">
    <source>
        <dbReference type="ARBA" id="ARBA00004442"/>
    </source>
</evidence>
<dbReference type="Proteomes" id="UP000464577">
    <property type="component" value="Chromosome"/>
</dbReference>
<dbReference type="Pfam" id="PF07980">
    <property type="entry name" value="SusD_RagB"/>
    <property type="match status" value="1"/>
</dbReference>
<feature type="domain" description="SusD-like N-terminal" evidence="7">
    <location>
        <begin position="109"/>
        <end position="232"/>
    </location>
</feature>
<dbReference type="Gene3D" id="1.25.40.390">
    <property type="match status" value="1"/>
</dbReference>
<dbReference type="PROSITE" id="PS51257">
    <property type="entry name" value="PROKAR_LIPOPROTEIN"/>
    <property type="match status" value="1"/>
</dbReference>
<dbReference type="GO" id="GO:0009279">
    <property type="term" value="C:cell outer membrane"/>
    <property type="evidence" value="ECO:0007669"/>
    <property type="project" value="UniProtKB-SubCell"/>
</dbReference>
<keyword evidence="3" id="KW-0732">Signal</keyword>
<evidence type="ECO:0000313" key="9">
    <source>
        <dbReference type="Proteomes" id="UP000464577"/>
    </source>
</evidence>
<keyword evidence="5" id="KW-0998">Cell outer membrane</keyword>
<dbReference type="Pfam" id="PF14322">
    <property type="entry name" value="SusD-like_3"/>
    <property type="match status" value="1"/>
</dbReference>
<dbReference type="AlphaFoldDB" id="A0A6P1W5G5"/>